<dbReference type="Pfam" id="PF13602">
    <property type="entry name" value="ADH_zinc_N_2"/>
    <property type="match status" value="1"/>
</dbReference>
<dbReference type="PANTHER" id="PTHR11695">
    <property type="entry name" value="ALCOHOL DEHYDROGENASE RELATED"/>
    <property type="match status" value="1"/>
</dbReference>
<keyword evidence="3" id="KW-1185">Reference proteome</keyword>
<dbReference type="SUPFAM" id="SSF51735">
    <property type="entry name" value="NAD(P)-binding Rossmann-fold domains"/>
    <property type="match status" value="1"/>
</dbReference>
<comment type="caution">
    <text evidence="2">The sequence shown here is derived from an EMBL/GenBank/DDBJ whole genome shotgun (WGS) entry which is preliminary data.</text>
</comment>
<dbReference type="CDD" id="cd08267">
    <property type="entry name" value="MDR1"/>
    <property type="match status" value="1"/>
</dbReference>
<dbReference type="InterPro" id="IPR011032">
    <property type="entry name" value="GroES-like_sf"/>
</dbReference>
<reference evidence="2" key="1">
    <citation type="submission" date="2023-06" db="EMBL/GenBank/DDBJ databases">
        <title>Sysu t00192.</title>
        <authorList>
            <person name="Gao L."/>
            <person name="Fang B.-Z."/>
            <person name="Li W.-J."/>
        </authorList>
    </citation>
    <scope>NUCLEOTIDE SEQUENCE</scope>
    <source>
        <strain evidence="2">SYSU T00192</strain>
    </source>
</reference>
<name>A0ABT8GC85_9MICO</name>
<dbReference type="Proteomes" id="UP001172728">
    <property type="component" value="Unassembled WGS sequence"/>
</dbReference>
<dbReference type="SUPFAM" id="SSF50129">
    <property type="entry name" value="GroES-like"/>
    <property type="match status" value="1"/>
</dbReference>
<proteinExistence type="predicted"/>
<dbReference type="Gene3D" id="3.90.180.10">
    <property type="entry name" value="Medium-chain alcohol dehydrogenases, catalytic domain"/>
    <property type="match status" value="1"/>
</dbReference>
<gene>
    <name evidence="2" type="ORF">QQX09_12880</name>
</gene>
<evidence type="ECO:0000259" key="1">
    <source>
        <dbReference type="SMART" id="SM00829"/>
    </source>
</evidence>
<dbReference type="Gene3D" id="3.40.50.720">
    <property type="entry name" value="NAD(P)-binding Rossmann-like Domain"/>
    <property type="match status" value="1"/>
</dbReference>
<dbReference type="PANTHER" id="PTHR11695:SF294">
    <property type="entry name" value="RETICULON-4-INTERACTING PROTEIN 1, MITOCHONDRIAL"/>
    <property type="match status" value="1"/>
</dbReference>
<dbReference type="InterPro" id="IPR013154">
    <property type="entry name" value="ADH-like_N"/>
</dbReference>
<evidence type="ECO:0000313" key="2">
    <source>
        <dbReference type="EMBL" id="MDN4476748.1"/>
    </source>
</evidence>
<protein>
    <submittedName>
        <fullName evidence="2">NAD(P)-dependent alcohol dehydrogenase</fullName>
    </submittedName>
</protein>
<sequence length="324" mass="33792">MKAVTYDRYAGPETHELREIPIPEPGEGQVRIRVHAAGLNPWDWHLYRGDPWLARFSQGLFSPGERVVGADAAGTVDALGPGVDGLAVGDRVFGFLGFGACADYAVADASKIARTPDGVTDEEAAAVPIGAITALGGLEDGGGCEGRSVLVIGASGGVGHMAVQVARVLGASRVVAVCSGRNASMVSLLGADRVIDYTREDVLDCGETFDVIYDTVGTTSLVRLRRILEPDGVYLGAGGLGGGPLLGPAWAIFSAKALGPFVRRRVVVVGTEPSRENLTRMAGWLAEGRVRPIIQRTYPLDRTAEALAALEAQHVAGKVVVAVA</sequence>
<dbReference type="SMART" id="SM00829">
    <property type="entry name" value="PKS_ER"/>
    <property type="match status" value="1"/>
</dbReference>
<organism evidence="2 3">
    <name type="scientific">Demequina litoralis</name>
    <dbReference type="NCBI Taxonomy" id="3051660"/>
    <lineage>
        <taxon>Bacteria</taxon>
        <taxon>Bacillati</taxon>
        <taxon>Actinomycetota</taxon>
        <taxon>Actinomycetes</taxon>
        <taxon>Micrococcales</taxon>
        <taxon>Demequinaceae</taxon>
        <taxon>Demequina</taxon>
    </lineage>
</organism>
<dbReference type="EMBL" id="JAUHPW010000011">
    <property type="protein sequence ID" value="MDN4476748.1"/>
    <property type="molecule type" value="Genomic_DNA"/>
</dbReference>
<dbReference type="InterPro" id="IPR020843">
    <property type="entry name" value="ER"/>
</dbReference>
<dbReference type="InterPro" id="IPR050700">
    <property type="entry name" value="YIM1/Zinc_Alcohol_DH_Fams"/>
</dbReference>
<dbReference type="Pfam" id="PF08240">
    <property type="entry name" value="ADH_N"/>
    <property type="match status" value="1"/>
</dbReference>
<dbReference type="InterPro" id="IPR036291">
    <property type="entry name" value="NAD(P)-bd_dom_sf"/>
</dbReference>
<dbReference type="RefSeq" id="WP_301135425.1">
    <property type="nucleotide sequence ID" value="NZ_JAUHPW010000011.1"/>
</dbReference>
<accession>A0ABT8GC85</accession>
<evidence type="ECO:0000313" key="3">
    <source>
        <dbReference type="Proteomes" id="UP001172728"/>
    </source>
</evidence>
<feature type="domain" description="Enoyl reductase (ER)" evidence="1">
    <location>
        <begin position="11"/>
        <end position="321"/>
    </location>
</feature>